<proteinExistence type="predicted"/>
<dbReference type="EMBL" id="LCFK01000036">
    <property type="protein sequence ID" value="KKS92748.1"/>
    <property type="molecule type" value="Genomic_DNA"/>
</dbReference>
<evidence type="ECO:0000313" key="1">
    <source>
        <dbReference type="EMBL" id="KKS92748.1"/>
    </source>
</evidence>
<evidence type="ECO:0000313" key="2">
    <source>
        <dbReference type="Proteomes" id="UP000033980"/>
    </source>
</evidence>
<comment type="caution">
    <text evidence="1">The sequence shown here is derived from an EMBL/GenBank/DDBJ whole genome shotgun (WGS) entry which is preliminary data.</text>
</comment>
<accession>A0A0G1G1B9</accession>
<gene>
    <name evidence="1" type="ORF">UV68_C0036G0012</name>
</gene>
<name>A0A0G1G1B9_9BACT</name>
<sequence>MIINFGLLSSFEEEKLFFGKEVPMVIGTSKDSDSLGNDVVLDAGHNLSTLRADR</sequence>
<reference evidence="1 2" key="1">
    <citation type="journal article" date="2015" name="Nature">
        <title>rRNA introns, odd ribosomes, and small enigmatic genomes across a large radiation of phyla.</title>
        <authorList>
            <person name="Brown C.T."/>
            <person name="Hug L.A."/>
            <person name="Thomas B.C."/>
            <person name="Sharon I."/>
            <person name="Castelle C.J."/>
            <person name="Singh A."/>
            <person name="Wilkins M.J."/>
            <person name="Williams K.H."/>
            <person name="Banfield J.F."/>
        </authorList>
    </citation>
    <scope>NUCLEOTIDE SEQUENCE [LARGE SCALE GENOMIC DNA]</scope>
</reference>
<dbReference type="Proteomes" id="UP000033980">
    <property type="component" value="Unassembled WGS sequence"/>
</dbReference>
<protein>
    <submittedName>
        <fullName evidence="1">Uncharacterized protein</fullName>
    </submittedName>
</protein>
<organism evidence="1 2">
    <name type="scientific">Candidatus Collierbacteria bacterium GW2011_GWC2_43_12</name>
    <dbReference type="NCBI Taxonomy" id="1618390"/>
    <lineage>
        <taxon>Bacteria</taxon>
        <taxon>Candidatus Collieribacteriota</taxon>
    </lineage>
</organism>
<dbReference type="AlphaFoldDB" id="A0A0G1G1B9"/>